<dbReference type="PANTHER" id="PTHR45913:SF19">
    <property type="entry name" value="LOW QUALITY PROTEIN: ZINC FINGER BED DOMAIN-CONTAINING PROTEIN 5-LIKE"/>
    <property type="match status" value="1"/>
</dbReference>
<dbReference type="PANTHER" id="PTHR45913">
    <property type="entry name" value="EPM2A-INTERACTING PROTEIN 1"/>
    <property type="match status" value="1"/>
</dbReference>
<evidence type="ECO:0000313" key="2">
    <source>
        <dbReference type="Proteomes" id="UP000069940"/>
    </source>
</evidence>
<evidence type="ECO:0008006" key="3">
    <source>
        <dbReference type="Google" id="ProtNLM"/>
    </source>
</evidence>
<reference evidence="1" key="2">
    <citation type="submission" date="2025-05" db="UniProtKB">
        <authorList>
            <consortium name="EnsemblMetazoa"/>
        </authorList>
    </citation>
    <scope>IDENTIFICATION</scope>
    <source>
        <strain evidence="1">Foshan</strain>
    </source>
</reference>
<keyword evidence="2" id="KW-1185">Reference proteome</keyword>
<organism evidence="1 2">
    <name type="scientific">Aedes albopictus</name>
    <name type="common">Asian tiger mosquito</name>
    <name type="synonym">Stegomyia albopicta</name>
    <dbReference type="NCBI Taxonomy" id="7160"/>
    <lineage>
        <taxon>Eukaryota</taxon>
        <taxon>Metazoa</taxon>
        <taxon>Ecdysozoa</taxon>
        <taxon>Arthropoda</taxon>
        <taxon>Hexapoda</taxon>
        <taxon>Insecta</taxon>
        <taxon>Pterygota</taxon>
        <taxon>Neoptera</taxon>
        <taxon>Endopterygota</taxon>
        <taxon>Diptera</taxon>
        <taxon>Nematocera</taxon>
        <taxon>Culicoidea</taxon>
        <taxon>Culicidae</taxon>
        <taxon>Culicinae</taxon>
        <taxon>Aedini</taxon>
        <taxon>Aedes</taxon>
        <taxon>Stegomyia</taxon>
    </lineage>
</organism>
<evidence type="ECO:0000313" key="1">
    <source>
        <dbReference type="EnsemblMetazoa" id="AALFPA23_007896.P10577"/>
    </source>
</evidence>
<dbReference type="EnsemblMetazoa" id="AALFPA23_007896.R10577">
    <property type="protein sequence ID" value="AALFPA23_007896.P10577"/>
    <property type="gene ID" value="AALFPA23_007896"/>
</dbReference>
<protein>
    <recommendedName>
        <fullName evidence="3">SCAN domain-containing protein 3</fullName>
    </recommendedName>
</protein>
<dbReference type="Proteomes" id="UP000069940">
    <property type="component" value="Unassembled WGS sequence"/>
</dbReference>
<proteinExistence type="predicted"/>
<accession>A0ABM1YCJ6</accession>
<dbReference type="GeneID" id="115267191"/>
<reference evidence="2" key="1">
    <citation type="journal article" date="2015" name="Proc. Natl. Acad. Sci. U.S.A.">
        <title>Genome sequence of the Asian Tiger mosquito, Aedes albopictus, reveals insights into its biology, genetics, and evolution.</title>
        <authorList>
            <person name="Chen X.G."/>
            <person name="Jiang X."/>
            <person name="Gu J."/>
            <person name="Xu M."/>
            <person name="Wu Y."/>
            <person name="Deng Y."/>
            <person name="Zhang C."/>
            <person name="Bonizzoni M."/>
            <person name="Dermauw W."/>
            <person name="Vontas J."/>
            <person name="Armbruster P."/>
            <person name="Huang X."/>
            <person name="Yang Y."/>
            <person name="Zhang H."/>
            <person name="He W."/>
            <person name="Peng H."/>
            <person name="Liu Y."/>
            <person name="Wu K."/>
            <person name="Chen J."/>
            <person name="Lirakis M."/>
            <person name="Topalis P."/>
            <person name="Van Leeuwen T."/>
            <person name="Hall A.B."/>
            <person name="Jiang X."/>
            <person name="Thorpe C."/>
            <person name="Mueller R.L."/>
            <person name="Sun C."/>
            <person name="Waterhouse R.M."/>
            <person name="Yan G."/>
            <person name="Tu Z.J."/>
            <person name="Fang X."/>
            <person name="James A.A."/>
        </authorList>
    </citation>
    <scope>NUCLEOTIDE SEQUENCE [LARGE SCALE GENOMIC DNA]</scope>
    <source>
        <strain evidence="2">Foshan</strain>
    </source>
</reference>
<name>A0ABM1YCJ6_AEDAL</name>
<dbReference type="RefSeq" id="XP_029729922.2">
    <property type="nucleotide sequence ID" value="XM_029874062.2"/>
</dbReference>
<sequence length="213" mass="24494">MKRFLISNHVVAKNAEQEEESQKQNEKRKAKMRKYDDSYLEFGFTYKVVNSEDYPQCVVCLKIISVESMLPSKLKRHLETQHPNLAKKDRDFFQRKLGENKQQHVSFSRQTHINSNALLASYKVAYRVAQCKKSHTIAEELILPAAVDLVSTMIGEHASQQLSKVPLSNNTIARRIDDMANDINCQLVDFLKNREYALQLDEATDNIAEIPPV</sequence>